<evidence type="ECO:0000313" key="1">
    <source>
        <dbReference type="EMBL" id="MFD2629436.1"/>
    </source>
</evidence>
<dbReference type="InterPro" id="IPR052927">
    <property type="entry name" value="DCC_oxidoreductase"/>
</dbReference>
<name>A0ABW5Q1K5_9BACI</name>
<dbReference type="RefSeq" id="WP_379562229.1">
    <property type="nucleotide sequence ID" value="NZ_JBHUMX010000036.1"/>
</dbReference>
<dbReference type="Pfam" id="PF04134">
    <property type="entry name" value="DCC1-like"/>
    <property type="match status" value="1"/>
</dbReference>
<reference evidence="2" key="1">
    <citation type="journal article" date="2019" name="Int. J. Syst. Evol. Microbiol.">
        <title>The Global Catalogue of Microorganisms (GCM) 10K type strain sequencing project: providing services to taxonomists for standard genome sequencing and annotation.</title>
        <authorList>
            <consortium name="The Broad Institute Genomics Platform"/>
            <consortium name="The Broad Institute Genome Sequencing Center for Infectious Disease"/>
            <person name="Wu L."/>
            <person name="Ma J."/>
        </authorList>
    </citation>
    <scope>NUCLEOTIDE SEQUENCE [LARGE SCALE GENOMIC DNA]</scope>
    <source>
        <strain evidence="2">TISTR 1858</strain>
    </source>
</reference>
<accession>A0ABW5Q1K5</accession>
<sequence>MNKLILFDGECNFCDRSVQFVMKRDPNGIFTFASLQSGAGERVKEHFQMDPSLDSMILVENGTYYTKSSAALRICKELKGLWKAFYVLLLIPKPLRDFAYNIVARNRYKWFGKRETCKLPSPEEKSRFLVEQDEVRL</sequence>
<protein>
    <submittedName>
        <fullName evidence="1">Thiol-disulfide oxidoreductase DCC family protein</fullName>
    </submittedName>
</protein>
<organism evidence="1 2">
    <name type="scientific">Oceanobacillus kapialis</name>
    <dbReference type="NCBI Taxonomy" id="481353"/>
    <lineage>
        <taxon>Bacteria</taxon>
        <taxon>Bacillati</taxon>
        <taxon>Bacillota</taxon>
        <taxon>Bacilli</taxon>
        <taxon>Bacillales</taxon>
        <taxon>Bacillaceae</taxon>
        <taxon>Oceanobacillus</taxon>
    </lineage>
</organism>
<dbReference type="PANTHER" id="PTHR33639:SF2">
    <property type="entry name" value="DUF393 DOMAIN-CONTAINING PROTEIN"/>
    <property type="match status" value="1"/>
</dbReference>
<evidence type="ECO:0000313" key="2">
    <source>
        <dbReference type="Proteomes" id="UP001597451"/>
    </source>
</evidence>
<comment type="caution">
    <text evidence="1">The sequence shown here is derived from an EMBL/GenBank/DDBJ whole genome shotgun (WGS) entry which is preliminary data.</text>
</comment>
<dbReference type="Proteomes" id="UP001597451">
    <property type="component" value="Unassembled WGS sequence"/>
</dbReference>
<dbReference type="EMBL" id="JBHUMX010000036">
    <property type="protein sequence ID" value="MFD2629436.1"/>
    <property type="molecule type" value="Genomic_DNA"/>
</dbReference>
<keyword evidence="2" id="KW-1185">Reference proteome</keyword>
<proteinExistence type="predicted"/>
<gene>
    <name evidence="1" type="ORF">ACFSUN_11660</name>
</gene>
<dbReference type="PANTHER" id="PTHR33639">
    <property type="entry name" value="THIOL-DISULFIDE OXIDOREDUCTASE DCC"/>
    <property type="match status" value="1"/>
</dbReference>
<dbReference type="InterPro" id="IPR007263">
    <property type="entry name" value="DCC1-like"/>
</dbReference>